<keyword evidence="2" id="KW-1185">Reference proteome</keyword>
<gene>
    <name evidence="1" type="ORF">BDN72DRAFT_904535</name>
</gene>
<accession>A0ACD3A5Z5</accession>
<proteinExistence type="predicted"/>
<dbReference type="EMBL" id="ML208711">
    <property type="protein sequence ID" value="TFK60956.1"/>
    <property type="molecule type" value="Genomic_DNA"/>
</dbReference>
<protein>
    <submittedName>
        <fullName evidence="1">Uncharacterized protein</fullName>
    </submittedName>
</protein>
<organism evidence="1 2">
    <name type="scientific">Pluteus cervinus</name>
    <dbReference type="NCBI Taxonomy" id="181527"/>
    <lineage>
        <taxon>Eukaryota</taxon>
        <taxon>Fungi</taxon>
        <taxon>Dikarya</taxon>
        <taxon>Basidiomycota</taxon>
        <taxon>Agaricomycotina</taxon>
        <taxon>Agaricomycetes</taxon>
        <taxon>Agaricomycetidae</taxon>
        <taxon>Agaricales</taxon>
        <taxon>Pluteineae</taxon>
        <taxon>Pluteaceae</taxon>
        <taxon>Pluteus</taxon>
    </lineage>
</organism>
<evidence type="ECO:0000313" key="1">
    <source>
        <dbReference type="EMBL" id="TFK60956.1"/>
    </source>
</evidence>
<dbReference type="Proteomes" id="UP000308600">
    <property type="component" value="Unassembled WGS sequence"/>
</dbReference>
<sequence length="188" mass="20842">MTNDDLLVLSNGSFKRIFEHGGEFCRVGSHDFESHPTSPSTHIVTSDVGFMFLPVIGDRHAQNDDSKVKGMTMTCYAGSRPSPGKMTTQKRRATTSTCQASDAATTTTDLMVVFFFQFRLVTQPTSGGSQALHTHLSNHYHTTCPFQRHVQLHVQQPLQTGWEVLLTIWSTTYHPQPLVVCGAGIQDM</sequence>
<name>A0ACD3A5Z5_9AGAR</name>
<evidence type="ECO:0000313" key="2">
    <source>
        <dbReference type="Proteomes" id="UP000308600"/>
    </source>
</evidence>
<reference evidence="1 2" key="1">
    <citation type="journal article" date="2019" name="Nat. Ecol. Evol.">
        <title>Megaphylogeny resolves global patterns of mushroom evolution.</title>
        <authorList>
            <person name="Varga T."/>
            <person name="Krizsan K."/>
            <person name="Foldi C."/>
            <person name="Dima B."/>
            <person name="Sanchez-Garcia M."/>
            <person name="Sanchez-Ramirez S."/>
            <person name="Szollosi G.J."/>
            <person name="Szarkandi J.G."/>
            <person name="Papp V."/>
            <person name="Albert L."/>
            <person name="Andreopoulos W."/>
            <person name="Angelini C."/>
            <person name="Antonin V."/>
            <person name="Barry K.W."/>
            <person name="Bougher N.L."/>
            <person name="Buchanan P."/>
            <person name="Buyck B."/>
            <person name="Bense V."/>
            <person name="Catcheside P."/>
            <person name="Chovatia M."/>
            <person name="Cooper J."/>
            <person name="Damon W."/>
            <person name="Desjardin D."/>
            <person name="Finy P."/>
            <person name="Geml J."/>
            <person name="Haridas S."/>
            <person name="Hughes K."/>
            <person name="Justo A."/>
            <person name="Karasinski D."/>
            <person name="Kautmanova I."/>
            <person name="Kiss B."/>
            <person name="Kocsube S."/>
            <person name="Kotiranta H."/>
            <person name="LaButti K.M."/>
            <person name="Lechner B.E."/>
            <person name="Liimatainen K."/>
            <person name="Lipzen A."/>
            <person name="Lukacs Z."/>
            <person name="Mihaltcheva S."/>
            <person name="Morgado L.N."/>
            <person name="Niskanen T."/>
            <person name="Noordeloos M.E."/>
            <person name="Ohm R.A."/>
            <person name="Ortiz-Santana B."/>
            <person name="Ovrebo C."/>
            <person name="Racz N."/>
            <person name="Riley R."/>
            <person name="Savchenko A."/>
            <person name="Shiryaev A."/>
            <person name="Soop K."/>
            <person name="Spirin V."/>
            <person name="Szebenyi C."/>
            <person name="Tomsovsky M."/>
            <person name="Tulloss R.E."/>
            <person name="Uehling J."/>
            <person name="Grigoriev I.V."/>
            <person name="Vagvolgyi C."/>
            <person name="Papp T."/>
            <person name="Martin F.M."/>
            <person name="Miettinen O."/>
            <person name="Hibbett D.S."/>
            <person name="Nagy L.G."/>
        </authorList>
    </citation>
    <scope>NUCLEOTIDE SEQUENCE [LARGE SCALE GENOMIC DNA]</scope>
    <source>
        <strain evidence="1 2">NL-1719</strain>
    </source>
</reference>